<feature type="domain" description="4Fe-4S ferredoxin-type" evidence="2">
    <location>
        <begin position="832"/>
        <end position="862"/>
    </location>
</feature>
<dbReference type="InterPro" id="IPR017896">
    <property type="entry name" value="4Fe4S_Fe-S-bd"/>
</dbReference>
<evidence type="ECO:0000313" key="3">
    <source>
        <dbReference type="EMBL" id="PAP78392.1"/>
    </source>
</evidence>
<evidence type="ECO:0000259" key="2">
    <source>
        <dbReference type="PROSITE" id="PS51379"/>
    </source>
</evidence>
<dbReference type="Gene3D" id="3.40.50.740">
    <property type="match status" value="1"/>
</dbReference>
<name>A0A271J4F5_9BACT</name>
<dbReference type="PANTHER" id="PTHR42783">
    <property type="entry name" value="GLUTAMATE SYNTHASE [NADPH] SMALL CHAIN"/>
    <property type="match status" value="1"/>
</dbReference>
<dbReference type="OrthoDB" id="9779457at2"/>
<reference evidence="3 4" key="1">
    <citation type="submission" date="2016-11" db="EMBL/GenBank/DDBJ databases">
        <title>Study of marine rhodopsin-containing bacteria.</title>
        <authorList>
            <person name="Yoshizawa S."/>
            <person name="Kumagai Y."/>
            <person name="Kogure K."/>
        </authorList>
    </citation>
    <scope>NUCLEOTIDE SEQUENCE [LARGE SCALE GENOMIC DNA]</scope>
    <source>
        <strain evidence="3 4">SAORIC-28</strain>
    </source>
</reference>
<keyword evidence="4" id="KW-1185">Reference proteome</keyword>
<dbReference type="SUPFAM" id="SSF53706">
    <property type="entry name" value="Formate dehydrogenase/DMSO reductase, domains 1-3"/>
    <property type="match status" value="1"/>
</dbReference>
<dbReference type="Gene3D" id="2.20.25.90">
    <property type="entry name" value="ADC-like domains"/>
    <property type="match status" value="1"/>
</dbReference>
<feature type="domain" description="4Fe-4S ferredoxin-type" evidence="2">
    <location>
        <begin position="920"/>
        <end position="949"/>
    </location>
</feature>
<accession>A0A271J4F5</accession>
<feature type="region of interest" description="Disordered" evidence="1">
    <location>
        <begin position="1068"/>
        <end position="1089"/>
    </location>
</feature>
<dbReference type="EMBL" id="MQWD01000001">
    <property type="protein sequence ID" value="PAP78392.1"/>
    <property type="molecule type" value="Genomic_DNA"/>
</dbReference>
<dbReference type="Gene3D" id="3.30.70.20">
    <property type="match status" value="2"/>
</dbReference>
<feature type="region of interest" description="Disordered" evidence="1">
    <location>
        <begin position="20"/>
        <end position="43"/>
    </location>
</feature>
<sequence length="1089" mass="117254">MIELDVLSAADRAVDEDAQAAAGQAPTWRSRPGQPAADASREFLDPVTEADAGTSRRSFLKVMGASAALAGMTGCRRPVETILPYARKPEDVVPGVPNYYATSMTLGGVGRALLVQSHEGRPTKVEGNPEHPVSGGSTDIFAQASVLQLYDPDRSRHVWTRGEAAPARADWGAFVAEASRLRLRAGELSVAVLAEPSASPTADALRARFEAAYPGARWITLGAHLDDYQALGTQQALGQPARPLYRFAEADVIVSLDADFLGAEDPNTVWNNRQYAASRRVDERGSMSRLYAIESTMTMTGGMADHRKAVKAGAVPFVAAAIAQGLGVGTGARASVSAEMQPFIDAIVQDVRAAGGAAAFVAGPTQPPQVHALAAALNGQFGGGVVEYLATGAEPVEPVGPQLVELVRDMAAGDVDVLLMLGTNPVYSLPAELQFEAALASVPVSIHHGLYRDETGQRATWHLPSAHYLESWGDARAYDGTLSVVQPLIAPLYADAHSDLEVLNTLATGRNNAGYDLLRQAWRQRLGGGFETAWRTALHDGFVADTAFASIGAGGGTADLSGLEPPTEGAIELVTRLSPTLYDGAFSNVSWMQEAPHPVTKLTWDPAALISPRTAVRLGLDAETRFDEDHDDQFEGTALDAGKNYARVIRITTAAGTPVELPVWVQPGHPDDSITAFLGYGRDLATDREIEDMNVFGRINRWLRPGSVDTDVYRAGTISAFVGAELSSGAPSARVERCRSLANTAVLPGVDIEEVADDYLLASTQDHGQMEGRAIVRSATVEEYLADPAFAKIEDHYVEDTPWENFDPLWGDDNAASEDPAIGDWLYSENQWGMTVDLNACTGCNACVVACQAENNVPVVGKDQVARGREMHWLRLDRYYVGADESDPGMVPQPMMCVHCENAPCEQVCPVNATAHSPDGLNEMTYNRCIGTRYCANNCPYKVRRYNFYNWTKTLPTEVQMQSNPYVTVRYRGVMEKCTFCVQRIRQAQQYAHIEDRPLEDGEVVTACQQACPADAIVFGDLRNAGSAVSRSKTSPRNYALLAELAVKPRLTYLARLRNPHPGLATPFDAVEHGHGAPEAHAADAEAEA</sequence>
<evidence type="ECO:0000256" key="1">
    <source>
        <dbReference type="SAM" id="MobiDB-lite"/>
    </source>
</evidence>
<dbReference type="PROSITE" id="PS51379">
    <property type="entry name" value="4FE4S_FER_2"/>
    <property type="match status" value="3"/>
</dbReference>
<dbReference type="RefSeq" id="WP_095512073.1">
    <property type="nucleotide sequence ID" value="NZ_MQWD01000001.1"/>
</dbReference>
<dbReference type="AlphaFoldDB" id="A0A271J4F5"/>
<dbReference type="CDD" id="cd10551">
    <property type="entry name" value="PsrB"/>
    <property type="match status" value="1"/>
</dbReference>
<dbReference type="Pfam" id="PF12838">
    <property type="entry name" value="Fer4_7"/>
    <property type="match status" value="1"/>
</dbReference>
<dbReference type="Proteomes" id="UP000216339">
    <property type="component" value="Unassembled WGS sequence"/>
</dbReference>
<dbReference type="PANTHER" id="PTHR42783:SF3">
    <property type="entry name" value="GLUTAMATE SYNTHASE [NADPH] SMALL CHAIN-RELATED"/>
    <property type="match status" value="1"/>
</dbReference>
<proteinExistence type="predicted"/>
<comment type="caution">
    <text evidence="3">The sequence shown here is derived from an EMBL/GenBank/DDBJ whole genome shotgun (WGS) entry which is preliminary data.</text>
</comment>
<gene>
    <name evidence="3" type="ORF">BSZ37_19175</name>
</gene>
<feature type="compositionally biased region" description="Basic and acidic residues" evidence="1">
    <location>
        <begin position="1070"/>
        <end position="1089"/>
    </location>
</feature>
<evidence type="ECO:0000313" key="4">
    <source>
        <dbReference type="Proteomes" id="UP000216339"/>
    </source>
</evidence>
<dbReference type="SUPFAM" id="SSF54862">
    <property type="entry name" value="4Fe-4S ferredoxins"/>
    <property type="match status" value="1"/>
</dbReference>
<organism evidence="3 4">
    <name type="scientific">Rubrivirga marina</name>
    <dbReference type="NCBI Taxonomy" id="1196024"/>
    <lineage>
        <taxon>Bacteria</taxon>
        <taxon>Pseudomonadati</taxon>
        <taxon>Rhodothermota</taxon>
        <taxon>Rhodothermia</taxon>
        <taxon>Rhodothermales</taxon>
        <taxon>Rubricoccaceae</taxon>
        <taxon>Rubrivirga</taxon>
    </lineage>
</organism>
<protein>
    <recommendedName>
        <fullName evidence="2">4Fe-4S ferredoxin-type domain-containing protein</fullName>
    </recommendedName>
</protein>
<feature type="domain" description="4Fe-4S ferredoxin-type" evidence="2">
    <location>
        <begin position="888"/>
        <end position="919"/>
    </location>
</feature>